<dbReference type="Proteomes" id="UP000623678">
    <property type="component" value="Unassembled WGS sequence"/>
</dbReference>
<organism evidence="7 8">
    <name type="scientific">Youxingia wuxianensis</name>
    <dbReference type="NCBI Taxonomy" id="2763678"/>
    <lineage>
        <taxon>Bacteria</taxon>
        <taxon>Bacillati</taxon>
        <taxon>Bacillota</taxon>
        <taxon>Clostridia</taxon>
        <taxon>Eubacteriales</taxon>
        <taxon>Oscillospiraceae</taxon>
        <taxon>Youxingia</taxon>
    </lineage>
</organism>
<name>A0A926IIP6_9FIRM</name>
<dbReference type="Gene3D" id="2.40.50.140">
    <property type="entry name" value="Nucleic acid-binding proteins"/>
    <property type="match status" value="1"/>
</dbReference>
<evidence type="ECO:0000256" key="4">
    <source>
        <dbReference type="ARBA" id="ARBA00023136"/>
    </source>
</evidence>
<dbReference type="InterPro" id="IPR052165">
    <property type="entry name" value="Membrane_assoc_protease"/>
</dbReference>
<comment type="subcellular location">
    <subcellularLocation>
        <location evidence="1">Membrane</location>
        <topology evidence="1">Multi-pass membrane protein</topology>
    </subcellularLocation>
</comment>
<evidence type="ECO:0000313" key="8">
    <source>
        <dbReference type="Proteomes" id="UP000623678"/>
    </source>
</evidence>
<comment type="caution">
    <text evidence="7">The sequence shown here is derived from an EMBL/GenBank/DDBJ whole genome shotgun (WGS) entry which is preliminary data.</text>
</comment>
<evidence type="ECO:0000256" key="1">
    <source>
        <dbReference type="ARBA" id="ARBA00004141"/>
    </source>
</evidence>
<dbReference type="AlphaFoldDB" id="A0A926IIP6"/>
<keyword evidence="3 5" id="KW-1133">Transmembrane helix</keyword>
<feature type="transmembrane region" description="Helical" evidence="5">
    <location>
        <begin position="6"/>
        <end position="24"/>
    </location>
</feature>
<gene>
    <name evidence="7" type="ORF">H8705_09910</name>
</gene>
<dbReference type="InterPro" id="IPR012340">
    <property type="entry name" value="NA-bd_OB-fold"/>
</dbReference>
<accession>A0A926IIP6</accession>
<keyword evidence="2 5" id="KW-0812">Transmembrane</keyword>
<keyword evidence="8" id="KW-1185">Reference proteome</keyword>
<keyword evidence="4 5" id="KW-0472">Membrane</keyword>
<proteinExistence type="predicted"/>
<dbReference type="SUPFAM" id="SSF141322">
    <property type="entry name" value="NfeD domain-like"/>
    <property type="match status" value="1"/>
</dbReference>
<dbReference type="PANTHER" id="PTHR33507">
    <property type="entry name" value="INNER MEMBRANE PROTEIN YBBJ"/>
    <property type="match status" value="1"/>
</dbReference>
<evidence type="ECO:0000313" key="7">
    <source>
        <dbReference type="EMBL" id="MBC8585898.1"/>
    </source>
</evidence>
<dbReference type="PANTHER" id="PTHR33507:SF3">
    <property type="entry name" value="INNER MEMBRANE PROTEIN YBBJ"/>
    <property type="match status" value="1"/>
</dbReference>
<protein>
    <submittedName>
        <fullName evidence="7">NfeD family protein</fullName>
    </submittedName>
</protein>
<evidence type="ECO:0000256" key="5">
    <source>
        <dbReference type="SAM" id="Phobius"/>
    </source>
</evidence>
<evidence type="ECO:0000259" key="6">
    <source>
        <dbReference type="Pfam" id="PF01957"/>
    </source>
</evidence>
<reference evidence="7" key="1">
    <citation type="submission" date="2020-08" db="EMBL/GenBank/DDBJ databases">
        <title>Genome public.</title>
        <authorList>
            <person name="Liu C."/>
            <person name="Sun Q."/>
        </authorList>
    </citation>
    <scope>NUCLEOTIDE SEQUENCE</scope>
    <source>
        <strain evidence="7">NSJ-64</strain>
    </source>
</reference>
<feature type="domain" description="NfeD-like C-terminal" evidence="6">
    <location>
        <begin position="88"/>
        <end position="148"/>
    </location>
</feature>
<dbReference type="EMBL" id="JACRTD010000007">
    <property type="protein sequence ID" value="MBC8585898.1"/>
    <property type="molecule type" value="Genomic_DNA"/>
</dbReference>
<dbReference type="RefSeq" id="WP_262395607.1">
    <property type="nucleotide sequence ID" value="NZ_JACRTD010000007.1"/>
</dbReference>
<sequence>MNVMGINFGLTIFWLVVGIVMVAIEAATAQLTTIWFAIGAFLTIIPAALNAPVWLQFVIFTAISLVTLIFTRKFVKRALKVKKESTNADRVIGQTGYVTQTIDNDMAQGRVSVMGLDWSARSADNTDISIGEKIKVRSIDGVKLIVEKADVREVVMK</sequence>
<dbReference type="InterPro" id="IPR002810">
    <property type="entry name" value="NfeD-like_C"/>
</dbReference>
<feature type="transmembrane region" description="Helical" evidence="5">
    <location>
        <begin position="55"/>
        <end position="75"/>
    </location>
</feature>
<evidence type="ECO:0000256" key="3">
    <source>
        <dbReference type="ARBA" id="ARBA00022989"/>
    </source>
</evidence>
<feature type="transmembrane region" description="Helical" evidence="5">
    <location>
        <begin position="31"/>
        <end position="49"/>
    </location>
</feature>
<dbReference type="Pfam" id="PF01957">
    <property type="entry name" value="NfeD"/>
    <property type="match status" value="1"/>
</dbReference>
<dbReference type="GO" id="GO:0005886">
    <property type="term" value="C:plasma membrane"/>
    <property type="evidence" value="ECO:0007669"/>
    <property type="project" value="TreeGrafter"/>
</dbReference>
<evidence type="ECO:0000256" key="2">
    <source>
        <dbReference type="ARBA" id="ARBA00022692"/>
    </source>
</evidence>